<dbReference type="InterPro" id="IPR008271">
    <property type="entry name" value="Ser/Thr_kinase_AS"/>
</dbReference>
<comment type="caution">
    <text evidence="7">The sequence shown here is derived from an EMBL/GenBank/DDBJ whole genome shotgun (WGS) entry which is preliminary data.</text>
</comment>
<evidence type="ECO:0000256" key="3">
    <source>
        <dbReference type="ARBA" id="ARBA00022777"/>
    </source>
</evidence>
<dbReference type="EMBL" id="SMKO01000041">
    <property type="protein sequence ID" value="TDD05089.1"/>
    <property type="molecule type" value="Genomic_DNA"/>
</dbReference>
<dbReference type="Gene3D" id="3.30.200.20">
    <property type="entry name" value="Phosphorylase Kinase, domain 1"/>
    <property type="match status" value="1"/>
</dbReference>
<dbReference type="PROSITE" id="PS50011">
    <property type="entry name" value="PROTEIN_KINASE_DOM"/>
    <property type="match status" value="1"/>
</dbReference>
<dbReference type="Pfam" id="PF00069">
    <property type="entry name" value="Pkinase"/>
    <property type="match status" value="1"/>
</dbReference>
<evidence type="ECO:0000256" key="4">
    <source>
        <dbReference type="ARBA" id="ARBA00022840"/>
    </source>
</evidence>
<feature type="compositionally biased region" description="Pro residues" evidence="5">
    <location>
        <begin position="287"/>
        <end position="298"/>
    </location>
</feature>
<dbReference type="Gene3D" id="1.10.510.10">
    <property type="entry name" value="Transferase(Phosphotransferase) domain 1"/>
    <property type="match status" value="1"/>
</dbReference>
<dbReference type="CDD" id="cd14014">
    <property type="entry name" value="STKc_PknB_like"/>
    <property type="match status" value="1"/>
</dbReference>
<feature type="domain" description="Protein kinase" evidence="6">
    <location>
        <begin position="18"/>
        <end position="266"/>
    </location>
</feature>
<evidence type="ECO:0000313" key="8">
    <source>
        <dbReference type="Proteomes" id="UP000295258"/>
    </source>
</evidence>
<dbReference type="Gene3D" id="2.120.10.30">
    <property type="entry name" value="TolB, C-terminal domain"/>
    <property type="match status" value="1"/>
</dbReference>
<sequence>MPSFMPLVPGDPERLGGLDLLGRLGEGGQGVVYLARTPMEAYVAVKWLRPDQSGDEESVDRFLREAQVAQRVASFCTADVLSTGVEHGRPYIMSEYVEGPSLDRVVRQEGPRRGPALDRLAIGTATALAAIHEGQVVHRDFKPGNVIMASDGPRVIDFGIARTLDPVQMTSSTQIGTPAYMSPEQIRGTAVGPAADMFSWAASMVFASCGRAPFGADGTHTVMQRVLHEQPDLGALEGPLREVVEQCLAKDPARRPTAKDVMMRLLRRSGPEADPVEEGGGPAATPATPPAAAPPSVPKRPARALRRKTVVVGAAVVSALLLTAAGIAAARLMTPTGSAAQPATPSASAPAPSKATTPAPGPTATPADTDLPGGAELFERPADPIRLMSYSVNNEKTDEDVYYARKVRRGTFEKYAGILDSLVSPDGRYHAVRQTDYTSDGYDSVLITNGETGVSFRVKTVRDPLESTITAWSRDSSKILLNVTKPAKDAKGEKGRATTGFAIVDVDRADLARSEVNVVDVHDATLGDDEFGWDARGEGVIYFHKKINGLRFYDASGRPARDVPGVGALEAGAELQFSPSGRTFVTDCRNGEADGDHCLWDTATGKRARTFSSDCDKVLGWFDEDHLFCWEQDNGANDEIQVVTLDGKLVRRLLDVPKDLDLSPRYAANPSS</sequence>
<feature type="region of interest" description="Disordered" evidence="5">
    <location>
        <begin position="271"/>
        <end position="302"/>
    </location>
</feature>
<dbReference type="InterPro" id="IPR011042">
    <property type="entry name" value="6-blade_b-propeller_TolB-like"/>
</dbReference>
<accession>A0A4R4VHF5</accession>
<dbReference type="GO" id="GO:0004674">
    <property type="term" value="F:protein serine/threonine kinase activity"/>
    <property type="evidence" value="ECO:0007669"/>
    <property type="project" value="UniProtKB-KW"/>
</dbReference>
<keyword evidence="4" id="KW-0067">ATP-binding</keyword>
<keyword evidence="7" id="KW-0723">Serine/threonine-protein kinase</keyword>
<dbReference type="SUPFAM" id="SSF82171">
    <property type="entry name" value="DPP6 N-terminal domain-like"/>
    <property type="match status" value="1"/>
</dbReference>
<evidence type="ECO:0000256" key="1">
    <source>
        <dbReference type="ARBA" id="ARBA00022679"/>
    </source>
</evidence>
<dbReference type="PROSITE" id="PS00108">
    <property type="entry name" value="PROTEIN_KINASE_ST"/>
    <property type="match status" value="1"/>
</dbReference>
<dbReference type="InterPro" id="IPR011009">
    <property type="entry name" value="Kinase-like_dom_sf"/>
</dbReference>
<proteinExistence type="predicted"/>
<evidence type="ECO:0000313" key="7">
    <source>
        <dbReference type="EMBL" id="TDD05089.1"/>
    </source>
</evidence>
<keyword evidence="8" id="KW-1185">Reference proteome</keyword>
<dbReference type="PANTHER" id="PTHR43289:SF34">
    <property type="entry name" value="SERINE_THREONINE-PROTEIN KINASE YBDM-RELATED"/>
    <property type="match status" value="1"/>
</dbReference>
<protein>
    <submittedName>
        <fullName evidence="7">Serine/threonine protein kinase</fullName>
    </submittedName>
</protein>
<dbReference type="AlphaFoldDB" id="A0A4R4VHF5"/>
<evidence type="ECO:0000259" key="6">
    <source>
        <dbReference type="PROSITE" id="PS50011"/>
    </source>
</evidence>
<dbReference type="SUPFAM" id="SSF56112">
    <property type="entry name" value="Protein kinase-like (PK-like)"/>
    <property type="match status" value="1"/>
</dbReference>
<feature type="region of interest" description="Disordered" evidence="5">
    <location>
        <begin position="337"/>
        <end position="377"/>
    </location>
</feature>
<reference evidence="7 8" key="1">
    <citation type="submission" date="2019-03" db="EMBL/GenBank/DDBJ databases">
        <title>Draft genome sequences of novel Actinobacteria.</title>
        <authorList>
            <person name="Sahin N."/>
            <person name="Ay H."/>
            <person name="Saygin H."/>
        </authorList>
    </citation>
    <scope>NUCLEOTIDE SEQUENCE [LARGE SCALE GENOMIC DNA]</scope>
    <source>
        <strain evidence="7 8">KC310</strain>
    </source>
</reference>
<dbReference type="Proteomes" id="UP000295258">
    <property type="component" value="Unassembled WGS sequence"/>
</dbReference>
<feature type="compositionally biased region" description="Low complexity" evidence="5">
    <location>
        <begin position="337"/>
        <end position="367"/>
    </location>
</feature>
<keyword evidence="1" id="KW-0808">Transferase</keyword>
<gene>
    <name evidence="7" type="ORF">E1292_17690</name>
</gene>
<name>A0A4R4VHF5_9ACTN</name>
<organism evidence="7 8">
    <name type="scientific">Nonomuraea deserti</name>
    <dbReference type="NCBI Taxonomy" id="1848322"/>
    <lineage>
        <taxon>Bacteria</taxon>
        <taxon>Bacillati</taxon>
        <taxon>Actinomycetota</taxon>
        <taxon>Actinomycetes</taxon>
        <taxon>Streptosporangiales</taxon>
        <taxon>Streptosporangiaceae</taxon>
        <taxon>Nonomuraea</taxon>
    </lineage>
</organism>
<keyword evidence="3 7" id="KW-0418">Kinase</keyword>
<dbReference type="PANTHER" id="PTHR43289">
    <property type="entry name" value="MITOGEN-ACTIVATED PROTEIN KINASE KINASE KINASE 20-RELATED"/>
    <property type="match status" value="1"/>
</dbReference>
<evidence type="ECO:0000256" key="5">
    <source>
        <dbReference type="SAM" id="MobiDB-lite"/>
    </source>
</evidence>
<evidence type="ECO:0000256" key="2">
    <source>
        <dbReference type="ARBA" id="ARBA00022741"/>
    </source>
</evidence>
<keyword evidence="2" id="KW-0547">Nucleotide-binding</keyword>
<dbReference type="InterPro" id="IPR000719">
    <property type="entry name" value="Prot_kinase_dom"/>
</dbReference>
<dbReference type="RefSeq" id="WP_132596306.1">
    <property type="nucleotide sequence ID" value="NZ_SMKO01000041.1"/>
</dbReference>
<dbReference type="GO" id="GO:0005524">
    <property type="term" value="F:ATP binding"/>
    <property type="evidence" value="ECO:0007669"/>
    <property type="project" value="UniProtKB-KW"/>
</dbReference>